<evidence type="ECO:0000256" key="7">
    <source>
        <dbReference type="ARBA" id="ARBA00023170"/>
    </source>
</evidence>
<evidence type="ECO:0000313" key="12">
    <source>
        <dbReference type="Proteomes" id="UP000014760"/>
    </source>
</evidence>
<evidence type="ECO:0000256" key="2">
    <source>
        <dbReference type="ARBA" id="ARBA00022692"/>
    </source>
</evidence>
<dbReference type="HOGENOM" id="CLU_085098_3_0_1"/>
<evidence type="ECO:0000256" key="9">
    <source>
        <dbReference type="PROSITE-ProRule" id="PRU00124"/>
    </source>
</evidence>
<reference evidence="10 12" key="2">
    <citation type="journal article" date="2013" name="Nature">
        <title>Insights into bilaterian evolution from three spiralian genomes.</title>
        <authorList>
            <person name="Simakov O."/>
            <person name="Marletaz F."/>
            <person name="Cho S.J."/>
            <person name="Edsinger-Gonzales E."/>
            <person name="Havlak P."/>
            <person name="Hellsten U."/>
            <person name="Kuo D.H."/>
            <person name="Larsson T."/>
            <person name="Lv J."/>
            <person name="Arendt D."/>
            <person name="Savage R."/>
            <person name="Osoegawa K."/>
            <person name="de Jong P."/>
            <person name="Grimwood J."/>
            <person name="Chapman J.A."/>
            <person name="Shapiro H."/>
            <person name="Aerts A."/>
            <person name="Otillar R.P."/>
            <person name="Terry A.Y."/>
            <person name="Boore J.L."/>
            <person name="Grigoriev I.V."/>
            <person name="Lindberg D.R."/>
            <person name="Seaver E.C."/>
            <person name="Weisblat D.A."/>
            <person name="Putnam N.H."/>
            <person name="Rokhsar D.S."/>
        </authorList>
    </citation>
    <scope>NUCLEOTIDE SEQUENCE</scope>
    <source>
        <strain evidence="10 12">I ESC-2004</strain>
    </source>
</reference>
<reference evidence="11" key="3">
    <citation type="submission" date="2015-06" db="UniProtKB">
        <authorList>
            <consortium name="EnsemblMetazoa"/>
        </authorList>
    </citation>
    <scope>IDENTIFICATION</scope>
</reference>
<dbReference type="PRINTS" id="PR00261">
    <property type="entry name" value="LDLRECEPTOR"/>
</dbReference>
<comment type="caution">
    <text evidence="9">Lacks conserved residue(s) required for the propagation of feature annotation.</text>
</comment>
<dbReference type="EnsemblMetazoa" id="CapteT126815">
    <property type="protein sequence ID" value="CapteP126815"/>
    <property type="gene ID" value="CapteG126815"/>
</dbReference>
<dbReference type="InterPro" id="IPR023415">
    <property type="entry name" value="LDLR_class-A_CS"/>
</dbReference>
<keyword evidence="2" id="KW-0812">Transmembrane</keyword>
<keyword evidence="5" id="KW-0472">Membrane</keyword>
<dbReference type="InterPro" id="IPR051221">
    <property type="entry name" value="LDLR-related"/>
</dbReference>
<dbReference type="PROSITE" id="PS01209">
    <property type="entry name" value="LDLRA_1"/>
    <property type="match status" value="1"/>
</dbReference>
<keyword evidence="4" id="KW-1133">Transmembrane helix</keyword>
<keyword evidence="8" id="KW-0325">Glycoprotein</keyword>
<organism evidence="10">
    <name type="scientific">Capitella teleta</name>
    <name type="common">Polychaete worm</name>
    <dbReference type="NCBI Taxonomy" id="283909"/>
    <lineage>
        <taxon>Eukaryota</taxon>
        <taxon>Metazoa</taxon>
        <taxon>Spiralia</taxon>
        <taxon>Lophotrochozoa</taxon>
        <taxon>Annelida</taxon>
        <taxon>Polychaeta</taxon>
        <taxon>Sedentaria</taxon>
        <taxon>Scolecida</taxon>
        <taxon>Capitellidae</taxon>
        <taxon>Capitella</taxon>
    </lineage>
</organism>
<feature type="non-terminal residue" evidence="10">
    <location>
        <position position="1"/>
    </location>
</feature>
<evidence type="ECO:0000313" key="10">
    <source>
        <dbReference type="EMBL" id="ELT95040.1"/>
    </source>
</evidence>
<dbReference type="Proteomes" id="UP000014760">
    <property type="component" value="Unassembled WGS sequence"/>
</dbReference>
<evidence type="ECO:0000256" key="3">
    <source>
        <dbReference type="ARBA" id="ARBA00022737"/>
    </source>
</evidence>
<reference evidence="12" key="1">
    <citation type="submission" date="2012-12" db="EMBL/GenBank/DDBJ databases">
        <authorList>
            <person name="Hellsten U."/>
            <person name="Grimwood J."/>
            <person name="Chapman J.A."/>
            <person name="Shapiro H."/>
            <person name="Aerts A."/>
            <person name="Otillar R.P."/>
            <person name="Terry A.Y."/>
            <person name="Boore J.L."/>
            <person name="Simakov O."/>
            <person name="Marletaz F."/>
            <person name="Cho S.-J."/>
            <person name="Edsinger-Gonzales E."/>
            <person name="Havlak P."/>
            <person name="Kuo D.-H."/>
            <person name="Larsson T."/>
            <person name="Lv J."/>
            <person name="Arendt D."/>
            <person name="Savage R."/>
            <person name="Osoegawa K."/>
            <person name="de Jong P."/>
            <person name="Lindberg D.R."/>
            <person name="Seaver E.C."/>
            <person name="Weisblat D.A."/>
            <person name="Putnam N.H."/>
            <person name="Grigoriev I.V."/>
            <person name="Rokhsar D.S."/>
        </authorList>
    </citation>
    <scope>NUCLEOTIDE SEQUENCE</scope>
    <source>
        <strain evidence="12">I ESC-2004</strain>
    </source>
</reference>
<dbReference type="SUPFAM" id="SSF57424">
    <property type="entry name" value="LDL receptor-like module"/>
    <property type="match status" value="2"/>
</dbReference>
<keyword evidence="3" id="KW-0677">Repeat</keyword>
<evidence type="ECO:0000256" key="4">
    <source>
        <dbReference type="ARBA" id="ARBA00022989"/>
    </source>
</evidence>
<gene>
    <name evidence="10" type="ORF">CAPTEDRAFT_126815</name>
</gene>
<sequence>FLCANSGLCIPSNWECDDDDDCGDNSDEAECGGDYCGSLYFFCTPDSTCIPDIWKCDNMNDCSDGSDEVGCSAGGIFLCLLCKLHIVTHVFAS</sequence>
<dbReference type="EMBL" id="KB309231">
    <property type="protein sequence ID" value="ELT95040.1"/>
    <property type="molecule type" value="Genomic_DNA"/>
</dbReference>
<comment type="subcellular location">
    <subcellularLocation>
        <location evidence="1">Membrane</location>
        <topology evidence="1">Single-pass membrane protein</topology>
    </subcellularLocation>
</comment>
<dbReference type="GO" id="GO:0005041">
    <property type="term" value="F:low-density lipoprotein particle receptor activity"/>
    <property type="evidence" value="ECO:0007669"/>
    <property type="project" value="TreeGrafter"/>
</dbReference>
<keyword evidence="12" id="KW-1185">Reference proteome</keyword>
<dbReference type="EMBL" id="AMQN01012000">
    <property type="status" value="NOT_ANNOTATED_CDS"/>
    <property type="molecule type" value="Genomic_DNA"/>
</dbReference>
<evidence type="ECO:0000256" key="6">
    <source>
        <dbReference type="ARBA" id="ARBA00023157"/>
    </source>
</evidence>
<dbReference type="GO" id="GO:0043235">
    <property type="term" value="C:receptor complex"/>
    <property type="evidence" value="ECO:0007669"/>
    <property type="project" value="TreeGrafter"/>
</dbReference>
<dbReference type="OrthoDB" id="6105284at2759"/>
<dbReference type="STRING" id="283909.R7TVK1"/>
<feature type="disulfide bond" evidence="9">
    <location>
        <begin position="56"/>
        <end position="71"/>
    </location>
</feature>
<evidence type="ECO:0000256" key="8">
    <source>
        <dbReference type="ARBA" id="ARBA00023180"/>
    </source>
</evidence>
<dbReference type="GO" id="GO:0005886">
    <property type="term" value="C:plasma membrane"/>
    <property type="evidence" value="ECO:0007669"/>
    <property type="project" value="TreeGrafter"/>
</dbReference>
<accession>R7TVK1</accession>
<dbReference type="OMA" id="CYSHEFQ"/>
<keyword evidence="6 9" id="KW-1015">Disulfide bond</keyword>
<evidence type="ECO:0000313" key="11">
    <source>
        <dbReference type="EnsemblMetazoa" id="CapteP126815"/>
    </source>
</evidence>
<protein>
    <submittedName>
        <fullName evidence="10 11">Uncharacterized protein</fullName>
    </submittedName>
</protein>
<name>R7TVK1_CAPTE</name>
<keyword evidence="7" id="KW-0675">Receptor</keyword>
<evidence type="ECO:0000256" key="1">
    <source>
        <dbReference type="ARBA" id="ARBA00004167"/>
    </source>
</evidence>
<dbReference type="PANTHER" id="PTHR22722:SF5">
    <property type="entry name" value="LOW-DENSITY LIPOPROTEIN RECEPTOR-RELATED PROTEIN 1B"/>
    <property type="match status" value="1"/>
</dbReference>
<dbReference type="PANTHER" id="PTHR22722">
    <property type="entry name" value="LOW-DENSITY LIPOPROTEIN RECEPTOR-RELATED PROTEIN 2-RELATED"/>
    <property type="match status" value="1"/>
</dbReference>
<evidence type="ECO:0000256" key="5">
    <source>
        <dbReference type="ARBA" id="ARBA00023136"/>
    </source>
</evidence>
<dbReference type="CDD" id="cd00112">
    <property type="entry name" value="LDLa"/>
    <property type="match status" value="1"/>
</dbReference>
<dbReference type="AlphaFoldDB" id="R7TVK1"/>
<dbReference type="InterPro" id="IPR036055">
    <property type="entry name" value="LDL_receptor-like_sf"/>
</dbReference>
<dbReference type="PROSITE" id="PS50068">
    <property type="entry name" value="LDLRA_2"/>
    <property type="match status" value="2"/>
</dbReference>
<proteinExistence type="predicted"/>
<dbReference type="SMART" id="SM00192">
    <property type="entry name" value="LDLa"/>
    <property type="match status" value="2"/>
</dbReference>
<dbReference type="Gene3D" id="4.10.400.10">
    <property type="entry name" value="Low-density Lipoprotein Receptor"/>
    <property type="match status" value="2"/>
</dbReference>
<dbReference type="Pfam" id="PF00057">
    <property type="entry name" value="Ldl_recept_a"/>
    <property type="match status" value="2"/>
</dbReference>
<dbReference type="InterPro" id="IPR002172">
    <property type="entry name" value="LDrepeatLR_classA_rpt"/>
</dbReference>
<feature type="disulfide bond" evidence="9">
    <location>
        <begin position="16"/>
        <end position="31"/>
    </location>
</feature>